<dbReference type="Pfam" id="PF20163">
    <property type="entry name" value="DUF6536"/>
    <property type="match status" value="1"/>
</dbReference>
<gene>
    <name evidence="4" type="ORF">BJ508DRAFT_181460</name>
</gene>
<evidence type="ECO:0000256" key="2">
    <source>
        <dbReference type="SAM" id="Phobius"/>
    </source>
</evidence>
<evidence type="ECO:0000259" key="3">
    <source>
        <dbReference type="Pfam" id="PF20163"/>
    </source>
</evidence>
<protein>
    <recommendedName>
        <fullName evidence="3">DUF6536 domain-containing protein</fullName>
    </recommendedName>
</protein>
<feature type="compositionally biased region" description="Polar residues" evidence="1">
    <location>
        <begin position="809"/>
        <end position="822"/>
    </location>
</feature>
<feature type="transmembrane region" description="Helical" evidence="2">
    <location>
        <begin position="443"/>
        <end position="465"/>
    </location>
</feature>
<reference evidence="4 5" key="1">
    <citation type="journal article" date="2018" name="Nat. Ecol. Evol.">
        <title>Pezizomycetes genomes reveal the molecular basis of ectomycorrhizal truffle lifestyle.</title>
        <authorList>
            <person name="Murat C."/>
            <person name="Payen T."/>
            <person name="Noel B."/>
            <person name="Kuo A."/>
            <person name="Morin E."/>
            <person name="Chen J."/>
            <person name="Kohler A."/>
            <person name="Krizsan K."/>
            <person name="Balestrini R."/>
            <person name="Da Silva C."/>
            <person name="Montanini B."/>
            <person name="Hainaut M."/>
            <person name="Levati E."/>
            <person name="Barry K.W."/>
            <person name="Belfiori B."/>
            <person name="Cichocki N."/>
            <person name="Clum A."/>
            <person name="Dockter R.B."/>
            <person name="Fauchery L."/>
            <person name="Guy J."/>
            <person name="Iotti M."/>
            <person name="Le Tacon F."/>
            <person name="Lindquist E.A."/>
            <person name="Lipzen A."/>
            <person name="Malagnac F."/>
            <person name="Mello A."/>
            <person name="Molinier V."/>
            <person name="Miyauchi S."/>
            <person name="Poulain J."/>
            <person name="Riccioni C."/>
            <person name="Rubini A."/>
            <person name="Sitrit Y."/>
            <person name="Splivallo R."/>
            <person name="Traeger S."/>
            <person name="Wang M."/>
            <person name="Zifcakova L."/>
            <person name="Wipf D."/>
            <person name="Zambonelli A."/>
            <person name="Paolocci F."/>
            <person name="Nowrousian M."/>
            <person name="Ottonello S."/>
            <person name="Baldrian P."/>
            <person name="Spatafora J.W."/>
            <person name="Henrissat B."/>
            <person name="Nagy L.G."/>
            <person name="Aury J.M."/>
            <person name="Wincker P."/>
            <person name="Grigoriev I.V."/>
            <person name="Bonfante P."/>
            <person name="Martin F.M."/>
        </authorList>
    </citation>
    <scope>NUCLEOTIDE SEQUENCE [LARGE SCALE GENOMIC DNA]</scope>
    <source>
        <strain evidence="4 5">RN42</strain>
    </source>
</reference>
<organism evidence="4 5">
    <name type="scientific">Ascobolus immersus RN42</name>
    <dbReference type="NCBI Taxonomy" id="1160509"/>
    <lineage>
        <taxon>Eukaryota</taxon>
        <taxon>Fungi</taxon>
        <taxon>Dikarya</taxon>
        <taxon>Ascomycota</taxon>
        <taxon>Pezizomycotina</taxon>
        <taxon>Pezizomycetes</taxon>
        <taxon>Pezizales</taxon>
        <taxon>Ascobolaceae</taxon>
        <taxon>Ascobolus</taxon>
    </lineage>
</organism>
<dbReference type="Proteomes" id="UP000275078">
    <property type="component" value="Unassembled WGS sequence"/>
</dbReference>
<feature type="transmembrane region" description="Helical" evidence="2">
    <location>
        <begin position="50"/>
        <end position="76"/>
    </location>
</feature>
<feature type="transmembrane region" description="Helical" evidence="2">
    <location>
        <begin position="544"/>
        <end position="564"/>
    </location>
</feature>
<accession>A0A3N4HS71</accession>
<dbReference type="STRING" id="1160509.A0A3N4HS71"/>
<feature type="region of interest" description="Disordered" evidence="1">
    <location>
        <begin position="976"/>
        <end position="995"/>
    </location>
</feature>
<evidence type="ECO:0000256" key="1">
    <source>
        <dbReference type="SAM" id="MobiDB-lite"/>
    </source>
</evidence>
<dbReference type="PANTHER" id="PTHR35395:SF1">
    <property type="entry name" value="DUF6536 DOMAIN-CONTAINING PROTEIN"/>
    <property type="match status" value="1"/>
</dbReference>
<keyword evidence="2" id="KW-0472">Membrane</keyword>
<feature type="domain" description="DUF6536" evidence="3">
    <location>
        <begin position="50"/>
        <end position="204"/>
    </location>
</feature>
<dbReference type="EMBL" id="ML119739">
    <property type="protein sequence ID" value="RPA76695.1"/>
    <property type="molecule type" value="Genomic_DNA"/>
</dbReference>
<name>A0A3N4HS71_ASCIM</name>
<proteinExistence type="predicted"/>
<feature type="transmembrane region" description="Helical" evidence="2">
    <location>
        <begin position="744"/>
        <end position="765"/>
    </location>
</feature>
<sequence>MGFTDISLRKSHPDTNSNARVGTFSSLLLRHLSYPNSRPRRIRRKLFEGWRLGVLISCISSFLLFMINLAIALYAARRYPVNSTLGIGTIFEGPCDMVKSIDTVLHIGINIISTGLLAASNYTTQVLVSPTRKDIDTAHAKKRYLDIGVQSLRNFAMLPWGRKLLWGLLIASSVPLHLLFNSAVFSSSSSNRYQMIAVTEEFLENYRAGVPIDETTIRSIDSTSAGYSIGSTPFLYGLQYSRLSKDRYDVEAFTSILASSKSYEMLSSRECRQEYGTELLSGKRNLVVVLGGMHEIELLKDKLGAKEYEANRPWEFEYDAFYSRMAPEDRSPDLPEISVQDAYWNFVNTTVFTISPLYGTINFQASRSYSWMCWSGWLVRAAGVGHIIPDSLRYNANCYLPGDAKYEDIEIDDLGWRFLGWQVQHCLTEIVPESCKLHFSMGILYGVIAMNIVKVLVMIGVLTFYNTNELLVTLGDAIASFLEKPDPTTRNYPLLSRRQVVAGAWPDGYTRKGFRYKLYAPKMKFETWVGRSENRMFSACATKLWLVCYILSIICAGLIGWGMYATRLSESISFLSFADTFNSRRMFRISRSPIEMACLTNSPQLLASFLYLQYNSIYTYMAQTREWLSYGAERKGLRVSFPKKRPQPKKFDGSTSTFGIDSDSLQMEEVPTAQRESHFLTLPYRYSIPLAAASALVHWLVSQACFFAQLTVVGGADVTTKGGMGAYQPGKADTEFSAAMQSPTAMLCVIIVTCLLLLVGIGFGARKLPDSRYGIEMPIVSSCSVAISAACQVGSEERSLMDSGHSTDESTGSVSPATSSDNSKYGVELHELEMPLDGQSKEELGSIPIERKQRLRISEEKVRWGLVDWKPFATDSINSTEPDSNGQRVLANCGFSSMEVGIVRKSKRLPSHVLSRLGSPEEGYLPLRTEVRRRFWPSTMLVYWEHYRVVYKATIFSKVFGYVDIGFTPDEGIRHEESLNSSEVAESKESTGPKERGLLGKFVSWITKKRK</sequence>
<feature type="region of interest" description="Disordered" evidence="1">
    <location>
        <begin position="798"/>
        <end position="822"/>
    </location>
</feature>
<dbReference type="InterPro" id="IPR046623">
    <property type="entry name" value="DUF6536"/>
</dbReference>
<evidence type="ECO:0000313" key="4">
    <source>
        <dbReference type="EMBL" id="RPA76695.1"/>
    </source>
</evidence>
<dbReference type="PANTHER" id="PTHR35395">
    <property type="entry name" value="DUF6536 DOMAIN-CONTAINING PROTEIN"/>
    <property type="match status" value="1"/>
</dbReference>
<feature type="compositionally biased region" description="Basic and acidic residues" evidence="1">
    <location>
        <begin position="985"/>
        <end position="995"/>
    </location>
</feature>
<dbReference type="OrthoDB" id="5429634at2759"/>
<feature type="compositionally biased region" description="Basic and acidic residues" evidence="1">
    <location>
        <begin position="798"/>
        <end position="808"/>
    </location>
</feature>
<evidence type="ECO:0000313" key="5">
    <source>
        <dbReference type="Proteomes" id="UP000275078"/>
    </source>
</evidence>
<keyword evidence="2" id="KW-0812">Transmembrane</keyword>
<dbReference type="AlphaFoldDB" id="A0A3N4HS71"/>
<keyword evidence="2" id="KW-1133">Transmembrane helix</keyword>
<keyword evidence="5" id="KW-1185">Reference proteome</keyword>